<dbReference type="NCBIfam" id="NF041681">
    <property type="entry name" value="HGxxPAAW"/>
    <property type="match status" value="1"/>
</dbReference>
<evidence type="ECO:0000313" key="1">
    <source>
        <dbReference type="EMBL" id="ANJ05510.1"/>
    </source>
</evidence>
<dbReference type="GeneID" id="91303251"/>
<name>A0A191US30_9ACTN</name>
<dbReference type="Proteomes" id="UP000078468">
    <property type="component" value="Chromosome"/>
</dbReference>
<sequence length="138" mass="13849">MNRTDSGHAPGHDHGHTIAGWTGTGMALAGSVAAGGSMVTAWYPGLALGAALVALSACTTWVLHLAGWGKPGGPRPPAERGWRVRDRSAAQGHPGCRGCRLAGRGRRIAAPAAATAGAGTLPGARVYGERAAETEAAH</sequence>
<dbReference type="RefSeq" id="WP_064725881.1">
    <property type="nucleotide sequence ID" value="NZ_BMRX01000015.1"/>
</dbReference>
<proteinExistence type="predicted"/>
<protein>
    <submittedName>
        <fullName evidence="1">Uncharacterized protein</fullName>
    </submittedName>
</protein>
<dbReference type="EMBL" id="CP015866">
    <property type="protein sequence ID" value="ANJ05510.1"/>
    <property type="molecule type" value="Genomic_DNA"/>
</dbReference>
<dbReference type="KEGG" id="spav:Spa2297_00030"/>
<reference evidence="1 2" key="1">
    <citation type="submission" date="2016-05" db="EMBL/GenBank/DDBJ databases">
        <title>Non-Contiguous Finished Genome Sequence of Streptomyces parvulus 2297 Integrated Site-Specifically with Actinophage R4.</title>
        <authorList>
            <person name="Nishizawa T."/>
            <person name="Miura T."/>
            <person name="Harada C."/>
            <person name="Guo Y."/>
            <person name="Narisawa K."/>
            <person name="Ohta H."/>
            <person name="Takahashi H."/>
            <person name="Shirai M."/>
        </authorList>
    </citation>
    <scope>NUCLEOTIDE SEQUENCE [LARGE SCALE GENOMIC DNA]</scope>
    <source>
        <strain evidence="1 2">2297</strain>
    </source>
</reference>
<gene>
    <name evidence="1" type="ORF">Spa2297_00030</name>
</gene>
<accession>A0A191US30</accession>
<evidence type="ECO:0000313" key="2">
    <source>
        <dbReference type="Proteomes" id="UP000078468"/>
    </source>
</evidence>
<dbReference type="AlphaFoldDB" id="A0A191US30"/>
<organism evidence="1 2">
    <name type="scientific">Streptomyces parvulus</name>
    <dbReference type="NCBI Taxonomy" id="146923"/>
    <lineage>
        <taxon>Bacteria</taxon>
        <taxon>Bacillati</taxon>
        <taxon>Actinomycetota</taxon>
        <taxon>Actinomycetes</taxon>
        <taxon>Kitasatosporales</taxon>
        <taxon>Streptomycetaceae</taxon>
        <taxon>Streptomyces</taxon>
    </lineage>
</organism>